<dbReference type="Pfam" id="PF00023">
    <property type="entry name" value="Ank"/>
    <property type="match status" value="1"/>
</dbReference>
<sequence length="2615" mass="302819">MAENNKLFNLLIQIARSCEETPEQALAIEGQFAEQVKALLQTHKRLVDRRPSDTQQRIYQGFSAIHYAAYFGFQQVFPDIFEEEWDMVTGADVQVQAKGMLTPLAQNSSALQIALLRRSEAIISFYDQKITGDPKFRQQFLPFQNRLGATNLQVAALCFDCPAALELVENQHLIEAELPLNAATESFFSIVCTFGQLKPLNALLKNKSLLPLIYKVVLSYIGKPSYLDLCERDVDYILYQTSRTQKQQIKKRMAYLIQDALDYCVNQQDYEWKNLQQEWKKNPLYYYEEDDVSKQNGLKICAKEAQKQQQAAEMIPNYGVLDWFEGKEIELNKIQFVGQRDERETQSQSNIYNGFTLSFYCILKNRLDILKQIIDDERDITLNQNTQINQKSGIVSLLNESSLLHAAVALNAIQAVELLLKQPKAWKEANEAGETVYVQAIMRKNQASIMLIKSPQFLAQFDDEKTCLDVLKCAFENENVQVLQLFTNRANDADENQKACIFKSVFQVKDDVVKQAECKRIYKLLLRKASAYLSSKNLFTDENWKEVLEQYYGSKYDEIVKKEANLKERTFVKLAQKAEQKFSLATAPAVDDQVFDQNAQKVEMEYEDEVQSYETDLFRDANPFDTQFLPPGQKDMEEKITLMNLILDDTPEQRDAVKQIVKDDIVSKMPDNLEKWFIACAFGKEQTSAAQAMHRTKLHAVDLRPSQLTSGASSIYNGFCGMHYAVVNGNWDIVQMLFDYEFCNVTKARVLIKAHGVGQNKLAVVPIGTNCLQLAAISGQKEILALLIDEVVRRNTARLIDPIQQSFGKKPPLTVADKLKIFTMKNEFDQNILATLACCRAFYDEESIAAICLEYQTREFDVAPKQKNIDNNQCELINTQRIDQVMKLAALFTNARLIRIVRQELLSNPLTRFRDEDYCKLLFTTAQALIEVQSDTYQDLYQRELQDTVREVNSTLVLIAACLYVKQQENSQLWEQTFGPLQQDEIFSQRAEEAKSSVDFLRAPGYQTDISGQFIRIERDFLNMQNYYLDNVVQSPELNCFFDAVINGDVEFVRLCQKEFNNKIEKRQTRGKIINGFTALSYACFYRHFELIKMLLQDEYDAVVNAEPQQILVTQSQSDYQFVFKNRCNFMQAAILSGDQELVDKLLGLVREQKLIRNVVFPENEKTNIMKLAIYNKCGCIFKYGDLIKRELEAESEQLKENNQIESILYMICKEQDPYSVIQVKNLLIQLKDQKILEAFYYSTLQRLVNHNTGISMTALDWLYSTCMTQLNKQKLVPVYQQAIQFVSQLTNTALIYAFNQDTKQNDAFARTLLEIYYGEEKYAEMKKYFEEHATEFDPKEWLSEKEECFKNNYQAKIYQIESQDFDQYSNEEDLAKWFGLCSYGTGEEVKAMLKKCSCKRDLRMNNYQDHIYTGFCGLMYAILHDNIQAFEVLLNEECTQVLEQEQVLFVSGKYYYLAEGFTTLHMAALAGNQQFFDMLLKLFEAKKVQIQCVQSPSSLAIITNKEISEYQLLNDFKVDSNLFRLSVQFGRVQIIKKLIQFGRNQDNKKLFYENVFAKTQFEEEELTVLDLISSLEVDEDKQISKDNVITTKNLVRQTIANCLTEMVTQNVLENYSHLLDKFYDVSKITQQIRSEYESYINPTIVSNRNGTTQEFCRITAEQLEPQSLQFTFYEHTSSEIAWFNACRVNDISFVKLNLKSFSNLTDKRQTQPENKIHRGFTGLMYAACYGAADVLQILIEIEYETLLDQDTVVQIEQQMYFIPKHSSVLHIALCTSNDQIIQRTLTKIRQTSFIYAESNSLQFTAFVLMSGLNQCYDQLIDQFITRMNKFEALLVFNNAVQVNNYQLVKKLINISQKNQQIKEIMFEFVFDVSQRAPTQPNEAESLLLKQQEIAIVYALKNRGDKWDKCLKNMFGDDLESVKKEHEEVQKFNKGSLVTIPEEQLMKQFNIVTSEQINHPPQIDKLPKSQLQEEQLKWFEACKTGDVQFVKQNLEKFKCIVDDRASLEKGYYPKFTGLMYATISGQFDVFQTLLPFEMNITLARPSVIQLLGDRYYVLEVGSTITNIASVCGQQRIYTWMLQQKDNRLYSGLYRSLCTNKCLVQAVLGDIYFNEDIFINILSQASSENIIAQLFLLGAERYCKKINTFVDICGTDDKYVQNIFILALNAIEFLEKGVTIDQKDEFKILIDKAITHAITQYKQQIWKNLMRKNMTEKEIQDRIEQFKQDQQKCDCIKEEHYEALVKNCFIVNDPVIQIAEDKLPRDEPFQDEYVDEWFLACKEGALDFIERSINDCKGSFDKRRLSRNMEIFQGWSAIHYAAYFGQLEVVKYLYQHEMQLTTLMDCVIDAPGIGYGIDYLCSRGSNLMQIAILGDNFSVVQWLVQRAEVDTTLQTVLMQPNARRHSTMCTAALAWRSRSGQLFLQSKVIQLEIGQIKRKYDSLNIIQVIRFTNCAYLGKNLFMWLQNDNQLKAIFYQMLLETELYTDGEFGTQLEKQYTASFYNYILRDSMNYCLKQKDTVQWSGTFDNYCQKHKIMSAAVVIQFTRTDTVTTEDYNIFVPEEYIEIAQKKLKPVQISSGSSLKQLPTKKDTKKLIQDEWATLNSIVDQIESGKAE</sequence>
<feature type="repeat" description="ANK" evidence="1">
    <location>
        <begin position="1460"/>
        <end position="1482"/>
    </location>
</feature>
<dbReference type="InterPro" id="IPR002110">
    <property type="entry name" value="Ankyrin_rpt"/>
</dbReference>
<reference evidence="2 3" key="1">
    <citation type="submission" date="2024-07" db="EMBL/GenBank/DDBJ databases">
        <authorList>
            <person name="Akdeniz Z."/>
        </authorList>
    </citation>
    <scope>NUCLEOTIDE SEQUENCE [LARGE SCALE GENOMIC DNA]</scope>
</reference>
<keyword evidence="1" id="KW-0040">ANK repeat</keyword>
<gene>
    <name evidence="2" type="ORF">HINF_LOCUS50042</name>
</gene>
<organism evidence="2 3">
    <name type="scientific">Hexamita inflata</name>
    <dbReference type="NCBI Taxonomy" id="28002"/>
    <lineage>
        <taxon>Eukaryota</taxon>
        <taxon>Metamonada</taxon>
        <taxon>Diplomonadida</taxon>
        <taxon>Hexamitidae</taxon>
        <taxon>Hexamitinae</taxon>
        <taxon>Hexamita</taxon>
    </lineage>
</organism>
<evidence type="ECO:0000313" key="3">
    <source>
        <dbReference type="Proteomes" id="UP001642409"/>
    </source>
</evidence>
<dbReference type="SUPFAM" id="SSF48403">
    <property type="entry name" value="Ankyrin repeat"/>
    <property type="match status" value="4"/>
</dbReference>
<dbReference type="SMART" id="SM00248">
    <property type="entry name" value="ANK"/>
    <property type="match status" value="15"/>
</dbReference>
<dbReference type="PANTHER" id="PTHR24121">
    <property type="entry name" value="NO MECHANORECEPTOR POTENTIAL C, ISOFORM D-RELATED"/>
    <property type="match status" value="1"/>
</dbReference>
<dbReference type="PROSITE" id="PS50297">
    <property type="entry name" value="ANK_REP_REGION"/>
    <property type="match status" value="2"/>
</dbReference>
<dbReference type="Pfam" id="PF12796">
    <property type="entry name" value="Ank_2"/>
    <property type="match status" value="1"/>
</dbReference>
<dbReference type="Proteomes" id="UP001642409">
    <property type="component" value="Unassembled WGS sequence"/>
</dbReference>
<name>A0ABP1KHI0_9EUKA</name>
<accession>A0ABP1KHI0</accession>
<evidence type="ECO:0000313" key="2">
    <source>
        <dbReference type="EMBL" id="CAL6062135.1"/>
    </source>
</evidence>
<protein>
    <submittedName>
        <fullName evidence="2">Uncharacterized protein</fullName>
    </submittedName>
</protein>
<feature type="repeat" description="ANK" evidence="1">
    <location>
        <begin position="2312"/>
        <end position="2344"/>
    </location>
</feature>
<evidence type="ECO:0000256" key="1">
    <source>
        <dbReference type="PROSITE-ProRule" id="PRU00023"/>
    </source>
</evidence>
<dbReference type="PROSITE" id="PS50088">
    <property type="entry name" value="ANK_REPEAT"/>
    <property type="match status" value="2"/>
</dbReference>
<keyword evidence="3" id="KW-1185">Reference proteome</keyword>
<dbReference type="PANTHER" id="PTHR24121:SF23">
    <property type="entry name" value="NO MECHANORECEPTOR POTENTIAL C, ISOFORM H"/>
    <property type="match status" value="1"/>
</dbReference>
<comment type="caution">
    <text evidence="2">The sequence shown here is derived from an EMBL/GenBank/DDBJ whole genome shotgun (WGS) entry which is preliminary data.</text>
</comment>
<dbReference type="Gene3D" id="1.25.40.20">
    <property type="entry name" value="Ankyrin repeat-containing domain"/>
    <property type="match status" value="5"/>
</dbReference>
<dbReference type="EMBL" id="CAXDID020000238">
    <property type="protein sequence ID" value="CAL6062135.1"/>
    <property type="molecule type" value="Genomic_DNA"/>
</dbReference>
<proteinExistence type="predicted"/>
<dbReference type="InterPro" id="IPR036770">
    <property type="entry name" value="Ankyrin_rpt-contain_sf"/>
</dbReference>